<evidence type="ECO:0000259" key="1">
    <source>
        <dbReference type="SMART" id="SM01321"/>
    </source>
</evidence>
<protein>
    <submittedName>
        <fullName evidence="2">Transposase</fullName>
    </submittedName>
</protein>
<feature type="domain" description="Transposase IS200-like" evidence="1">
    <location>
        <begin position="25"/>
        <end position="200"/>
    </location>
</feature>
<dbReference type="SUPFAM" id="SSF143422">
    <property type="entry name" value="Transposase IS200-like"/>
    <property type="match status" value="1"/>
</dbReference>
<dbReference type="PANTHER" id="PTHR36966:SF1">
    <property type="entry name" value="REP-ASSOCIATED TYROSINE TRANSPOSASE"/>
    <property type="match status" value="1"/>
</dbReference>
<dbReference type="PANTHER" id="PTHR36966">
    <property type="entry name" value="REP-ASSOCIATED TYROSINE TRANSPOSASE"/>
    <property type="match status" value="1"/>
</dbReference>
<dbReference type="InterPro" id="IPR052715">
    <property type="entry name" value="RAYT_transposase"/>
</dbReference>
<dbReference type="Gene3D" id="3.30.70.1290">
    <property type="entry name" value="Transposase IS200-like"/>
    <property type="match status" value="1"/>
</dbReference>
<dbReference type="RefSeq" id="WP_230270492.1">
    <property type="nucleotide sequence ID" value="NZ_JAJKFW010000003.1"/>
</dbReference>
<organism evidence="2 3">
    <name type="scientific">Rhodopirellula halodulae</name>
    <dbReference type="NCBI Taxonomy" id="2894198"/>
    <lineage>
        <taxon>Bacteria</taxon>
        <taxon>Pseudomonadati</taxon>
        <taxon>Planctomycetota</taxon>
        <taxon>Planctomycetia</taxon>
        <taxon>Pirellulales</taxon>
        <taxon>Pirellulaceae</taxon>
        <taxon>Rhodopirellula</taxon>
    </lineage>
</organism>
<dbReference type="InterPro" id="IPR036515">
    <property type="entry name" value="Transposase_17_sf"/>
</dbReference>
<evidence type="ECO:0000313" key="2">
    <source>
        <dbReference type="EMBL" id="MCC9640813.1"/>
    </source>
</evidence>
<gene>
    <name evidence="2" type="ORF">LOC71_00885</name>
</gene>
<dbReference type="InterPro" id="IPR002686">
    <property type="entry name" value="Transposase_17"/>
</dbReference>
<evidence type="ECO:0000313" key="3">
    <source>
        <dbReference type="Proteomes" id="UP001430306"/>
    </source>
</evidence>
<dbReference type="EMBL" id="JAJKFW010000003">
    <property type="protein sequence ID" value="MCC9640813.1"/>
    <property type="molecule type" value="Genomic_DNA"/>
</dbReference>
<dbReference type="SMART" id="SM01321">
    <property type="entry name" value="Y1_Tnp"/>
    <property type="match status" value="1"/>
</dbReference>
<proteinExistence type="predicted"/>
<comment type="caution">
    <text evidence="2">The sequence shown here is derived from an EMBL/GenBank/DDBJ whole genome shotgun (WGS) entry which is preliminary data.</text>
</comment>
<keyword evidence="3" id="KW-1185">Reference proteome</keyword>
<dbReference type="Proteomes" id="UP001430306">
    <property type="component" value="Unassembled WGS sequence"/>
</dbReference>
<name>A0ABS8NDA2_9BACT</name>
<accession>A0ABS8NDA2</accession>
<sequence>MNELHYFDRKQDYEVVNRKLPHWSQPGTVCFITFRTADSMPRHVIERWQADRLAWLEDHGIDSLIVDWRQRLRDLPTLEQQDFYRTFSTRWHSELDQSHGRCELRDPALAKIVGDSLLHRNGDDYYLSDFVVMSNHVHLLAAFATGTGVLKQCESWKRWTARKINESLGRRGRFWQQDGFDHLVRSEEQFQHFRRYIAINPTNAGLKEGEFLHWSSQA</sequence>
<dbReference type="Pfam" id="PF01797">
    <property type="entry name" value="Y1_Tnp"/>
    <property type="match status" value="1"/>
</dbReference>
<reference evidence="2" key="1">
    <citation type="submission" date="2021-11" db="EMBL/GenBank/DDBJ databases">
        <title>Genome sequence.</title>
        <authorList>
            <person name="Sun Q."/>
        </authorList>
    </citation>
    <scope>NUCLEOTIDE SEQUENCE</scope>
    <source>
        <strain evidence="2">JC740</strain>
    </source>
</reference>